<keyword evidence="4" id="KW-0413">Isomerase</keyword>
<dbReference type="Proteomes" id="UP000275076">
    <property type="component" value="Unassembled WGS sequence"/>
</dbReference>
<evidence type="ECO:0000256" key="4">
    <source>
        <dbReference type="RuleBase" id="RU362028"/>
    </source>
</evidence>
<dbReference type="Pfam" id="PF00849">
    <property type="entry name" value="PseudoU_synth_2"/>
    <property type="match status" value="1"/>
</dbReference>
<comment type="catalytic activity">
    <reaction evidence="1 4">
        <text>a uridine in RNA = a pseudouridine in RNA</text>
        <dbReference type="Rhea" id="RHEA:48348"/>
        <dbReference type="Rhea" id="RHEA-COMP:12068"/>
        <dbReference type="Rhea" id="RHEA-COMP:12069"/>
        <dbReference type="ChEBI" id="CHEBI:65314"/>
        <dbReference type="ChEBI" id="CHEBI:65315"/>
    </reaction>
</comment>
<evidence type="ECO:0000256" key="3">
    <source>
        <dbReference type="PIRSR" id="PIRSR606225-1"/>
    </source>
</evidence>
<proteinExistence type="inferred from homology"/>
<dbReference type="EC" id="5.4.99.-" evidence="4"/>
<gene>
    <name evidence="6" type="ORF">D7Z54_23175</name>
</gene>
<sequence length="298" mass="33658">MKSFHRLEWMVSSEDDGKKIKSFLRQTKGMSSSTWKTVKKEGYLTKNAEPAAGYDFLKSGDTVCVYLPPVPFPTGIPQAILSISILFEDDHLLIVNKPPGLPTLPGRGQETETLAGAIRYYYEKKEIFASFHAVSRLDRDTSGVVTIAKHRYAHQRLAAFFDNNVGMKKYTGIVKEEWYPKRGIIVAPIEKRLDSFVKHHVGTNGKKARTGFTVEKRGYGLSLVTFILYTGRTHQIRVHTSYVGHPLLGDELYGESSMHIPRQALHAKELTFCHPVTEKWHIIKATLPKDMEQVAQGI</sequence>
<feature type="domain" description="Pseudouridine synthase RsuA/RluA-like" evidence="5">
    <location>
        <begin position="91"/>
        <end position="241"/>
    </location>
</feature>
<comment type="caution">
    <text evidence="6">The sequence shown here is derived from an EMBL/GenBank/DDBJ whole genome shotgun (WGS) entry which is preliminary data.</text>
</comment>
<keyword evidence="7" id="KW-1185">Reference proteome</keyword>
<dbReference type="GO" id="GO:0003723">
    <property type="term" value="F:RNA binding"/>
    <property type="evidence" value="ECO:0007669"/>
    <property type="project" value="InterPro"/>
</dbReference>
<evidence type="ECO:0000256" key="2">
    <source>
        <dbReference type="ARBA" id="ARBA00010876"/>
    </source>
</evidence>
<dbReference type="GO" id="GO:0000455">
    <property type="term" value="P:enzyme-directed rRNA pseudouridine synthesis"/>
    <property type="evidence" value="ECO:0007669"/>
    <property type="project" value="TreeGrafter"/>
</dbReference>
<dbReference type="CDD" id="cd02869">
    <property type="entry name" value="PseudoU_synth_RluA_like"/>
    <property type="match status" value="1"/>
</dbReference>
<dbReference type="InterPro" id="IPR006225">
    <property type="entry name" value="PsdUridine_synth_RluC/D"/>
</dbReference>
<dbReference type="InterPro" id="IPR006145">
    <property type="entry name" value="PsdUridine_synth_RsuA/RluA"/>
</dbReference>
<dbReference type="GO" id="GO:0140098">
    <property type="term" value="F:catalytic activity, acting on RNA"/>
    <property type="evidence" value="ECO:0007669"/>
    <property type="project" value="UniProtKB-ARBA"/>
</dbReference>
<dbReference type="PANTHER" id="PTHR21600">
    <property type="entry name" value="MITOCHONDRIAL RNA PSEUDOURIDINE SYNTHASE"/>
    <property type="match status" value="1"/>
</dbReference>
<dbReference type="NCBIfam" id="TIGR00005">
    <property type="entry name" value="rluA_subfam"/>
    <property type="match status" value="1"/>
</dbReference>
<dbReference type="RefSeq" id="WP_125559534.1">
    <property type="nucleotide sequence ID" value="NZ_RBVX01000029.1"/>
</dbReference>
<evidence type="ECO:0000313" key="7">
    <source>
        <dbReference type="Proteomes" id="UP000275076"/>
    </source>
</evidence>
<feature type="active site" evidence="3">
    <location>
        <position position="138"/>
    </location>
</feature>
<dbReference type="EMBL" id="RBVX01000029">
    <property type="protein sequence ID" value="RSL31048.1"/>
    <property type="molecule type" value="Genomic_DNA"/>
</dbReference>
<reference evidence="6 7" key="1">
    <citation type="submission" date="2018-10" db="EMBL/GenBank/DDBJ databases">
        <title>Draft genome sequence of Bacillus salarius IM0101, isolated from a hypersaline soil in Inner Mongolia, China.</title>
        <authorList>
            <person name="Yamprayoonswat W."/>
            <person name="Boonvisut S."/>
            <person name="Jumpathong W."/>
            <person name="Sittihan S."/>
            <person name="Ruangsuj P."/>
            <person name="Wanthongcharoen S."/>
            <person name="Thongpramul N."/>
            <person name="Pimmason S."/>
            <person name="Yu B."/>
            <person name="Yasawong M."/>
        </authorList>
    </citation>
    <scope>NUCLEOTIDE SEQUENCE [LARGE SCALE GENOMIC DNA]</scope>
    <source>
        <strain evidence="6 7">IM0101</strain>
    </source>
</reference>
<comment type="function">
    <text evidence="4">Responsible for synthesis of pseudouridine from uracil.</text>
</comment>
<evidence type="ECO:0000313" key="6">
    <source>
        <dbReference type="EMBL" id="RSL31048.1"/>
    </source>
</evidence>
<name>A0A3R9P4P7_9BACI</name>
<accession>A0A3R9P4P7</accession>
<dbReference type="InterPro" id="IPR050188">
    <property type="entry name" value="RluA_PseudoU_synthase"/>
</dbReference>
<dbReference type="AlphaFoldDB" id="A0A3R9P4P7"/>
<dbReference type="PANTHER" id="PTHR21600:SF35">
    <property type="entry name" value="PSEUDOURIDINE SYNTHASE"/>
    <property type="match status" value="1"/>
</dbReference>
<dbReference type="SUPFAM" id="SSF55120">
    <property type="entry name" value="Pseudouridine synthase"/>
    <property type="match status" value="1"/>
</dbReference>
<dbReference type="GO" id="GO:0009982">
    <property type="term" value="F:pseudouridine synthase activity"/>
    <property type="evidence" value="ECO:0007669"/>
    <property type="project" value="InterPro"/>
</dbReference>
<dbReference type="OrthoDB" id="9807829at2"/>
<dbReference type="InterPro" id="IPR020103">
    <property type="entry name" value="PsdUridine_synth_cat_dom_sf"/>
</dbReference>
<organism evidence="6 7">
    <name type="scientific">Salibacterium salarium</name>
    <dbReference type="NCBI Taxonomy" id="284579"/>
    <lineage>
        <taxon>Bacteria</taxon>
        <taxon>Bacillati</taxon>
        <taxon>Bacillota</taxon>
        <taxon>Bacilli</taxon>
        <taxon>Bacillales</taxon>
        <taxon>Bacillaceae</taxon>
    </lineage>
</organism>
<comment type="similarity">
    <text evidence="2 4">Belongs to the pseudouridine synthase RluA family.</text>
</comment>
<evidence type="ECO:0000256" key="1">
    <source>
        <dbReference type="ARBA" id="ARBA00000073"/>
    </source>
</evidence>
<evidence type="ECO:0000259" key="5">
    <source>
        <dbReference type="Pfam" id="PF00849"/>
    </source>
</evidence>
<protein>
    <recommendedName>
        <fullName evidence="4">Pseudouridine synthase</fullName>
        <ecNumber evidence="4">5.4.99.-</ecNumber>
    </recommendedName>
</protein>
<dbReference type="Gene3D" id="3.30.2350.10">
    <property type="entry name" value="Pseudouridine synthase"/>
    <property type="match status" value="1"/>
</dbReference>